<keyword evidence="2" id="KW-1185">Reference proteome</keyword>
<dbReference type="Proteomes" id="UP000514509">
    <property type="component" value="Chromosome"/>
</dbReference>
<accession>A0A7L7LAR0</accession>
<dbReference type="EMBL" id="CP055153">
    <property type="protein sequence ID" value="QMU29922.1"/>
    <property type="molecule type" value="Genomic_DNA"/>
</dbReference>
<gene>
    <name evidence="1" type="ORF">HUW48_18665</name>
</gene>
<dbReference type="SUPFAM" id="SSF51182">
    <property type="entry name" value="RmlC-like cupins"/>
    <property type="match status" value="1"/>
</dbReference>
<evidence type="ECO:0008006" key="3">
    <source>
        <dbReference type="Google" id="ProtNLM"/>
    </source>
</evidence>
<protein>
    <recommendedName>
        <fullName evidence="3">Cupin domain-containing protein</fullName>
    </recommendedName>
</protein>
<dbReference type="InterPro" id="IPR014710">
    <property type="entry name" value="RmlC-like_jellyroll"/>
</dbReference>
<reference evidence="1 2" key="1">
    <citation type="submission" date="2020-06" db="EMBL/GenBank/DDBJ databases">
        <authorList>
            <person name="Hwang Y.J."/>
        </authorList>
    </citation>
    <scope>NUCLEOTIDE SEQUENCE [LARGE SCALE GENOMIC DNA]</scope>
    <source>
        <strain evidence="1 2">KUDC8001</strain>
    </source>
</reference>
<dbReference type="RefSeq" id="WP_182412381.1">
    <property type="nucleotide sequence ID" value="NZ_CP055153.1"/>
</dbReference>
<reference evidence="1 2" key="2">
    <citation type="submission" date="2020-08" db="EMBL/GenBank/DDBJ databases">
        <title>Adhaeribacter dokdonensis sp. nov., isolated from the rhizosphere of Elymus tsukushiensis, a plant native to the Dokdo Islands, Republic of Korea.</title>
        <authorList>
            <person name="Ghim S.Y."/>
        </authorList>
    </citation>
    <scope>NUCLEOTIDE SEQUENCE [LARGE SCALE GENOMIC DNA]</scope>
    <source>
        <strain evidence="1 2">KUDC8001</strain>
    </source>
</reference>
<dbReference type="KEGG" id="add:HUW48_18665"/>
<dbReference type="CDD" id="cd07009">
    <property type="entry name" value="cupin_BLL0285-like"/>
    <property type="match status" value="1"/>
</dbReference>
<sequence>MIKAYRIFTGPDGHTHVETGIVSEHHLNEAVAIRFKETPAPATYDWHPAPTTQYVLTLTGTLEFETYSGETFIVKPGEVLLAMDTTGSGHKWRLIGEQPWKRAYVLFKAEMEVNFTPDERI</sequence>
<name>A0A7L7LAR0_9BACT</name>
<dbReference type="Gene3D" id="2.60.120.10">
    <property type="entry name" value="Jelly Rolls"/>
    <property type="match status" value="1"/>
</dbReference>
<dbReference type="AlphaFoldDB" id="A0A7L7LAR0"/>
<evidence type="ECO:0000313" key="1">
    <source>
        <dbReference type="EMBL" id="QMU29922.1"/>
    </source>
</evidence>
<organism evidence="1 2">
    <name type="scientific">Adhaeribacter radiodurans</name>
    <dbReference type="NCBI Taxonomy" id="2745197"/>
    <lineage>
        <taxon>Bacteria</taxon>
        <taxon>Pseudomonadati</taxon>
        <taxon>Bacteroidota</taxon>
        <taxon>Cytophagia</taxon>
        <taxon>Cytophagales</taxon>
        <taxon>Hymenobacteraceae</taxon>
        <taxon>Adhaeribacter</taxon>
    </lineage>
</organism>
<proteinExistence type="predicted"/>
<evidence type="ECO:0000313" key="2">
    <source>
        <dbReference type="Proteomes" id="UP000514509"/>
    </source>
</evidence>
<dbReference type="InterPro" id="IPR011051">
    <property type="entry name" value="RmlC_Cupin_sf"/>
</dbReference>